<feature type="transmembrane region" description="Helical" evidence="1">
    <location>
        <begin position="134"/>
        <end position="160"/>
    </location>
</feature>
<organism evidence="2 3">
    <name type="scientific">Nocardioides luteus</name>
    <dbReference type="NCBI Taxonomy" id="1844"/>
    <lineage>
        <taxon>Bacteria</taxon>
        <taxon>Bacillati</taxon>
        <taxon>Actinomycetota</taxon>
        <taxon>Actinomycetes</taxon>
        <taxon>Propionibacteriales</taxon>
        <taxon>Nocardioidaceae</taxon>
        <taxon>Nocardioides</taxon>
    </lineage>
</organism>
<comment type="caution">
    <text evidence="2">The sequence shown here is derived from an EMBL/GenBank/DDBJ whole genome shotgun (WGS) entry which is preliminary data.</text>
</comment>
<feature type="transmembrane region" description="Helical" evidence="1">
    <location>
        <begin position="25"/>
        <end position="44"/>
    </location>
</feature>
<evidence type="ECO:0000313" key="2">
    <source>
        <dbReference type="EMBL" id="OIJ28386.1"/>
    </source>
</evidence>
<sequence>MLDAETTATPSYGGRAGEPVGPVRWATFAVIVVVAVVDAAYTLTAQMEPLTGDRGAQYYLGKLTAEGAVPLVDFQHGWNAGSWWVNSLIYRLAGGDPLWWEFLLGRFFAVTLAAVLVAAIGLRRRVHPAAMVAMALAVLTLASPAQVKYVLPVVFAFILLPGGRLDSGRWSLAVRFLVPAALFWQHVELAILLTGAAGLYELVGREKASARERLARSAALAAGILAGFVSEVLFYRIGYGMSLAELNRQVVFGQAQQFPKHFGWPFFDVPSDGEGYEIVAVYPFLLLLMFVPVIWRLASDPTRFLALCALLLATIPIRRPGPGHAETVSALVFAALVLVLCDVYDRRDQISLPIRPRSVSGWQVATAVVGFAVGAAWVGAALAFGFGAHSLVGPVILVLLVSIMMIGAKQRARLIAVSAGAGVVLGMVPLAAAVDHVHDMSRDSRQFEAADVWADAIRPEMTRCLQGGRTAFVLGNQLSLYDALEVENPTPFYLFHYDFDRNKEQLTAMMTGGEVPVVLQTTAMARGGWVETAIEKDYEPCAEIRIAEDHRLFRIWAHRSLEPFEKRAVTVRPDGSRTSSRLP</sequence>
<protein>
    <recommendedName>
        <fullName evidence="4">Glycosyltransferase RgtA/B/C/D-like domain-containing protein</fullName>
    </recommendedName>
</protein>
<proteinExistence type="predicted"/>
<evidence type="ECO:0008006" key="4">
    <source>
        <dbReference type="Google" id="ProtNLM"/>
    </source>
</evidence>
<feature type="transmembrane region" description="Helical" evidence="1">
    <location>
        <begin position="415"/>
        <end position="434"/>
    </location>
</feature>
<feature type="transmembrane region" description="Helical" evidence="1">
    <location>
        <begin position="180"/>
        <end position="202"/>
    </location>
</feature>
<dbReference type="EMBL" id="JZDQ02000003">
    <property type="protein sequence ID" value="OIJ28386.1"/>
    <property type="molecule type" value="Genomic_DNA"/>
</dbReference>
<reference evidence="2" key="1">
    <citation type="submission" date="2016-10" db="EMBL/GenBank/DDBJ databases">
        <title>Draft Genome Sequence of Nocardioides luteus Strain BAFB, an Alkane-Degrading Bacterium Isolated from JP-7 Polluted Soil.</title>
        <authorList>
            <person name="Brown L."/>
            <person name="Ruiz O.N."/>
            <person name="Gunasekera T."/>
        </authorList>
    </citation>
    <scope>NUCLEOTIDE SEQUENCE [LARGE SCALE GENOMIC DNA]</scope>
    <source>
        <strain evidence="2">BAFB</strain>
    </source>
</reference>
<feature type="transmembrane region" description="Helical" evidence="1">
    <location>
        <begin position="214"/>
        <end position="237"/>
    </location>
</feature>
<gene>
    <name evidence="2" type="ORF">UG56_002930</name>
</gene>
<feature type="transmembrane region" description="Helical" evidence="1">
    <location>
        <begin position="364"/>
        <end position="385"/>
    </location>
</feature>
<keyword evidence="1" id="KW-0812">Transmembrane</keyword>
<keyword evidence="3" id="KW-1185">Reference proteome</keyword>
<name>A0A1J4NA50_9ACTN</name>
<feature type="transmembrane region" description="Helical" evidence="1">
    <location>
        <begin position="304"/>
        <end position="321"/>
    </location>
</feature>
<feature type="transmembrane region" description="Helical" evidence="1">
    <location>
        <begin position="278"/>
        <end position="297"/>
    </location>
</feature>
<accession>A0A1J4NA50</accession>
<dbReference type="Proteomes" id="UP000033772">
    <property type="component" value="Unassembled WGS sequence"/>
</dbReference>
<feature type="transmembrane region" description="Helical" evidence="1">
    <location>
        <begin position="391"/>
        <end position="408"/>
    </location>
</feature>
<keyword evidence="1" id="KW-1133">Transmembrane helix</keyword>
<keyword evidence="1" id="KW-0472">Membrane</keyword>
<dbReference type="OrthoDB" id="3756174at2"/>
<dbReference type="RefSeq" id="WP_045548385.1">
    <property type="nucleotide sequence ID" value="NZ_JZDQ02000003.1"/>
</dbReference>
<feature type="transmembrane region" description="Helical" evidence="1">
    <location>
        <begin position="98"/>
        <end position="122"/>
    </location>
</feature>
<dbReference type="AlphaFoldDB" id="A0A1J4NA50"/>
<evidence type="ECO:0000256" key="1">
    <source>
        <dbReference type="SAM" id="Phobius"/>
    </source>
</evidence>
<dbReference type="STRING" id="1844.UG56_002930"/>
<evidence type="ECO:0000313" key="3">
    <source>
        <dbReference type="Proteomes" id="UP000033772"/>
    </source>
</evidence>
<feature type="transmembrane region" description="Helical" evidence="1">
    <location>
        <begin position="327"/>
        <end position="344"/>
    </location>
</feature>